<evidence type="ECO:0000313" key="2">
    <source>
        <dbReference type="EMBL" id="CCA71610.1"/>
    </source>
</evidence>
<feature type="region of interest" description="Disordered" evidence="1">
    <location>
        <begin position="540"/>
        <end position="567"/>
    </location>
</feature>
<dbReference type="eggNOG" id="ENOG502SGKN">
    <property type="taxonomic scope" value="Eukaryota"/>
</dbReference>
<name>G4TJX7_SERID</name>
<dbReference type="OrthoDB" id="2922289at2759"/>
<feature type="compositionally biased region" description="Acidic residues" evidence="1">
    <location>
        <begin position="492"/>
        <end position="518"/>
    </location>
</feature>
<dbReference type="InParanoid" id="G4TJX7"/>
<evidence type="ECO:0000256" key="1">
    <source>
        <dbReference type="SAM" id="MobiDB-lite"/>
    </source>
</evidence>
<sequence>MPPTTNGPVIPRAKRNAAGEDVSIAVILSNQRREFVNTSSNAIALRYEPHGIWGEGQLASFKKRSGQEKLALRAEDIRRSAISPPFRVEALEKVAAAELSEALDLITELHDPALFYDHISNTIASRPNLNPDRLAAPFVAKTIASEVHNAYLVAASWKVIVNVLVEVRQRGLKDANVRKTVLGNSGIRDAYLLVVDTVDMLCSLAQQKLSISIVGSNEFGHLFSGSRTAKSFSTADATAIRALHRSLIDTIIVELVLPNSRYEPHILVAVLRDALETTPKEGTNKFSQGVFDALGNFAALIEFKDILLGPLHGEEGAKVLKMPRKEAAGEINEFFDAINLSLKASSLSSRWQSWAFPLDKTRSKDKLDELWKHINTVYYDVTDETHTVDSLWRLEDELDCKPSYSTWYIPDCAAYGGEVSSEDEKLIFPGDPKRKQGKNALARSKKRPGGMSRSRAAIMLGDAEEENFNDMPDLMLVVSSDDDEMPLYTDEGTSEESEGDESSEEEELVDEEESEYEGNEIRTMEALVAEAVEEFHIRGNKLPAWTQETEDSQGTDSSAEGSLKSNPILKMLRSYIGRVFETDPTFKPQKLGERPVFGPPRPPPRLQEGLSTSIKPLRDSPEAISSALVGMTVEDAEDEDDLKADEEKKKKKKSKKKKKKKSTAEESQEIKQILEEADTVTPMTPPIPTVTTPNSSTFSPAFTSPKESRTSSDIGASTIPLPIAPTTARSAHSYMVNEKKPAKAKLKTRGEPAPQGGEVPKAKKGFFSKFGGAKVKAEQKEPVSGQKTEGSNLFGKIGVFHLPKRANKLIGRLLGSKDDETKGQSSMRWDDFIKVMTLMGFKVDKGAQGSRVTFYPPDSKDTPIVLHKPHPDPTINPVMLKRISKRLKRHYGWHEDHFDQAKAQAGFTNDNGLD</sequence>
<dbReference type="STRING" id="1109443.G4TJX7"/>
<dbReference type="EMBL" id="CAFZ01000127">
    <property type="protein sequence ID" value="CCA71610.1"/>
    <property type="molecule type" value="Genomic_DNA"/>
</dbReference>
<proteinExistence type="predicted"/>
<dbReference type="Proteomes" id="UP000007148">
    <property type="component" value="Unassembled WGS sequence"/>
</dbReference>
<dbReference type="HOGENOM" id="CLU_017200_0_0_1"/>
<dbReference type="InterPro" id="IPR012933">
    <property type="entry name" value="HicA_mRNA_interferase"/>
</dbReference>
<dbReference type="OMA" id="WVDAQIF"/>
<dbReference type="AlphaFoldDB" id="G4TJX7"/>
<feature type="compositionally biased region" description="Polar residues" evidence="1">
    <location>
        <begin position="554"/>
        <end position="565"/>
    </location>
</feature>
<feature type="region of interest" description="Disordered" evidence="1">
    <location>
        <begin position="429"/>
        <end position="454"/>
    </location>
</feature>
<dbReference type="Pfam" id="PF07927">
    <property type="entry name" value="HicA_toxin"/>
    <property type="match status" value="1"/>
</dbReference>
<evidence type="ECO:0000313" key="3">
    <source>
        <dbReference type="Proteomes" id="UP000007148"/>
    </source>
</evidence>
<feature type="compositionally biased region" description="Basic residues" evidence="1">
    <location>
        <begin position="649"/>
        <end position="661"/>
    </location>
</feature>
<gene>
    <name evidence="2" type="ORF">PIIN_05546</name>
</gene>
<dbReference type="PANTHER" id="PTHR40788:SF1">
    <property type="entry name" value="IPA PROTEIN"/>
    <property type="match status" value="1"/>
</dbReference>
<dbReference type="PANTHER" id="PTHR40788">
    <property type="entry name" value="CLR5 DOMAIN-CONTAINING PROTEIN-RELATED"/>
    <property type="match status" value="1"/>
</dbReference>
<feature type="compositionally biased region" description="Basic and acidic residues" evidence="1">
    <location>
        <begin position="662"/>
        <end position="674"/>
    </location>
</feature>
<reference evidence="2 3" key="1">
    <citation type="journal article" date="2011" name="PLoS Pathog.">
        <title>Endophytic Life Strategies Decoded by Genome and Transcriptome Analyses of the Mutualistic Root Symbiont Piriformospora indica.</title>
        <authorList>
            <person name="Zuccaro A."/>
            <person name="Lahrmann U."/>
            <person name="Guldener U."/>
            <person name="Langen G."/>
            <person name="Pfiffi S."/>
            <person name="Biedenkopf D."/>
            <person name="Wong P."/>
            <person name="Samans B."/>
            <person name="Grimm C."/>
            <person name="Basiewicz M."/>
            <person name="Murat C."/>
            <person name="Martin F."/>
            <person name="Kogel K.H."/>
        </authorList>
    </citation>
    <scope>NUCLEOTIDE SEQUENCE [LARGE SCALE GENOMIC DNA]</scope>
    <source>
        <strain evidence="2 3">DSM 11827</strain>
    </source>
</reference>
<feature type="region of interest" description="Disordered" evidence="1">
    <location>
        <begin position="583"/>
        <end position="764"/>
    </location>
</feature>
<protein>
    <submittedName>
        <fullName evidence="2">Uncharacterized protein</fullName>
    </submittedName>
</protein>
<dbReference type="GO" id="GO:0003729">
    <property type="term" value="F:mRNA binding"/>
    <property type="evidence" value="ECO:0007669"/>
    <property type="project" value="InterPro"/>
</dbReference>
<accession>G4TJX7</accession>
<comment type="caution">
    <text evidence="2">The sequence shown here is derived from an EMBL/GenBank/DDBJ whole genome shotgun (WGS) entry which is preliminary data.</text>
</comment>
<feature type="region of interest" description="Disordered" evidence="1">
    <location>
        <begin position="484"/>
        <end position="520"/>
    </location>
</feature>
<feature type="compositionally biased region" description="Acidic residues" evidence="1">
    <location>
        <begin position="634"/>
        <end position="644"/>
    </location>
</feature>
<keyword evidence="3" id="KW-1185">Reference proteome</keyword>
<organism evidence="2 3">
    <name type="scientific">Serendipita indica (strain DSM 11827)</name>
    <name type="common">Root endophyte fungus</name>
    <name type="synonym">Piriformospora indica</name>
    <dbReference type="NCBI Taxonomy" id="1109443"/>
    <lineage>
        <taxon>Eukaryota</taxon>
        <taxon>Fungi</taxon>
        <taxon>Dikarya</taxon>
        <taxon>Basidiomycota</taxon>
        <taxon>Agaricomycotina</taxon>
        <taxon>Agaricomycetes</taxon>
        <taxon>Sebacinales</taxon>
        <taxon>Serendipitaceae</taxon>
        <taxon>Serendipita</taxon>
    </lineage>
</organism>